<comment type="subunit">
    <text evidence="6">Homodecamer.</text>
</comment>
<accession>A0A0E3K335</accession>
<feature type="binding site" evidence="6">
    <location>
        <begin position="120"/>
        <end position="122"/>
    </location>
    <ligand>
        <name>substrate</name>
    </ligand>
</feature>
<dbReference type="SUPFAM" id="SSF102546">
    <property type="entry name" value="RbsD-like"/>
    <property type="match status" value="1"/>
</dbReference>
<dbReference type="NCBIfam" id="NF008761">
    <property type="entry name" value="PRK11797.1"/>
    <property type="match status" value="1"/>
</dbReference>
<dbReference type="EMBL" id="CP009933">
    <property type="protein sequence ID" value="AKA71320.1"/>
    <property type="molecule type" value="Genomic_DNA"/>
</dbReference>
<dbReference type="GO" id="GO:0062193">
    <property type="term" value="F:D-ribose pyranase activity"/>
    <property type="evidence" value="ECO:0007669"/>
    <property type="project" value="UniProtKB-EC"/>
</dbReference>
<feature type="binding site" evidence="6">
    <location>
        <position position="98"/>
    </location>
    <ligand>
        <name>substrate</name>
    </ligand>
</feature>
<dbReference type="STRING" id="1548.CSCA_4195"/>
<dbReference type="InterPro" id="IPR023064">
    <property type="entry name" value="D-ribose_pyranase"/>
</dbReference>
<comment type="similarity">
    <text evidence="6">Belongs to the RbsD / FucU family. RbsD subfamily.</text>
</comment>
<dbReference type="GO" id="GO:0048029">
    <property type="term" value="F:monosaccharide binding"/>
    <property type="evidence" value="ECO:0007669"/>
    <property type="project" value="InterPro"/>
</dbReference>
<dbReference type="InterPro" id="IPR023750">
    <property type="entry name" value="RbsD-like_sf"/>
</dbReference>
<evidence type="ECO:0000256" key="3">
    <source>
        <dbReference type="ARBA" id="ARBA00022490"/>
    </source>
</evidence>
<sequence length="131" mass="14607">MKKIGMLNSNISSAISQMGHTETLAIGDCGLPIPKETERIDIALIKDVPTFIQTLKVVLQELQIEEVEIAKETVDVSPKLYEEIKNEIGDVKITFITHEELKVKLKECKAVIRTGEQTPYANIILKSGVIF</sequence>
<organism evidence="7 8">
    <name type="scientific">Clostridium scatologenes</name>
    <dbReference type="NCBI Taxonomy" id="1548"/>
    <lineage>
        <taxon>Bacteria</taxon>
        <taxon>Bacillati</taxon>
        <taxon>Bacillota</taxon>
        <taxon>Clostridia</taxon>
        <taxon>Eubacteriales</taxon>
        <taxon>Clostridiaceae</taxon>
        <taxon>Clostridium</taxon>
    </lineage>
</organism>
<dbReference type="AlphaFoldDB" id="A0A0E3K335"/>
<dbReference type="HOGENOM" id="CLU_135498_0_0_9"/>
<keyword evidence="8" id="KW-1185">Reference proteome</keyword>
<comment type="function">
    <text evidence="6">Catalyzes the interconversion of beta-pyran and beta-furan forms of D-ribose.</text>
</comment>
<evidence type="ECO:0000313" key="7">
    <source>
        <dbReference type="EMBL" id="AKA71320.1"/>
    </source>
</evidence>
<dbReference type="EC" id="5.4.99.62" evidence="2 6"/>
<keyword evidence="4 6" id="KW-0413">Isomerase</keyword>
<dbReference type="PANTHER" id="PTHR37831">
    <property type="entry name" value="D-RIBOSE PYRANASE"/>
    <property type="match status" value="1"/>
</dbReference>
<dbReference type="HAMAP" id="MF_01661">
    <property type="entry name" value="D_rib_pyranase"/>
    <property type="match status" value="1"/>
</dbReference>
<evidence type="ECO:0000256" key="4">
    <source>
        <dbReference type="ARBA" id="ARBA00023235"/>
    </source>
</evidence>
<evidence type="ECO:0000256" key="2">
    <source>
        <dbReference type="ARBA" id="ARBA00012862"/>
    </source>
</evidence>
<dbReference type="Pfam" id="PF05025">
    <property type="entry name" value="RbsD_FucU"/>
    <property type="match status" value="1"/>
</dbReference>
<dbReference type="GO" id="GO:0019303">
    <property type="term" value="P:D-ribose catabolic process"/>
    <property type="evidence" value="ECO:0007669"/>
    <property type="project" value="UniProtKB-UniRule"/>
</dbReference>
<protein>
    <recommendedName>
        <fullName evidence="2 6">D-ribose pyranase</fullName>
        <ecNumber evidence="2 6">5.4.99.62</ecNumber>
    </recommendedName>
</protein>
<comment type="subcellular location">
    <subcellularLocation>
        <location evidence="6">Cytoplasm</location>
    </subcellularLocation>
</comment>
<keyword evidence="5 6" id="KW-0119">Carbohydrate metabolism</keyword>
<evidence type="ECO:0000313" key="8">
    <source>
        <dbReference type="Proteomes" id="UP000033115"/>
    </source>
</evidence>
<dbReference type="KEGG" id="csq:CSCA_4195"/>
<feature type="binding site" evidence="6">
    <location>
        <position position="28"/>
    </location>
    <ligand>
        <name>substrate</name>
    </ligand>
</feature>
<comment type="pathway">
    <text evidence="6">Carbohydrate metabolism; D-ribose degradation; D-ribose 5-phosphate from beta-D-ribopyranose: step 1/2.</text>
</comment>
<dbReference type="Gene3D" id="3.40.1650.10">
    <property type="entry name" value="RbsD-like domain"/>
    <property type="match status" value="1"/>
</dbReference>
<evidence type="ECO:0000256" key="5">
    <source>
        <dbReference type="ARBA" id="ARBA00023277"/>
    </source>
</evidence>
<evidence type="ECO:0000256" key="1">
    <source>
        <dbReference type="ARBA" id="ARBA00000223"/>
    </source>
</evidence>
<reference evidence="7 8" key="1">
    <citation type="journal article" date="2015" name="J. Biotechnol.">
        <title>Complete genome sequence of a malodorant-producing acetogen, Clostridium scatologenes ATCC 25775(T).</title>
        <authorList>
            <person name="Zhu Z."/>
            <person name="Guo T."/>
            <person name="Zheng H."/>
            <person name="Song T."/>
            <person name="Ouyang P."/>
            <person name="Xie J."/>
        </authorList>
    </citation>
    <scope>NUCLEOTIDE SEQUENCE [LARGE SCALE GENOMIC DNA]</scope>
    <source>
        <strain evidence="7 8">ATCC 25775</strain>
    </source>
</reference>
<dbReference type="RefSeq" id="WP_029161110.1">
    <property type="nucleotide sequence ID" value="NZ_CP009933.1"/>
</dbReference>
<feature type="active site" description="Proton donor" evidence="6">
    <location>
        <position position="20"/>
    </location>
</feature>
<proteinExistence type="inferred from homology"/>
<dbReference type="UniPathway" id="UPA00916">
    <property type="reaction ID" value="UER00888"/>
</dbReference>
<gene>
    <name evidence="6" type="primary">rbsD</name>
    <name evidence="7" type="ORF">CSCA_4195</name>
</gene>
<dbReference type="InterPro" id="IPR007721">
    <property type="entry name" value="RbsD_FucU"/>
</dbReference>
<name>A0A0E3K335_CLOSL</name>
<dbReference type="GO" id="GO:0005829">
    <property type="term" value="C:cytosol"/>
    <property type="evidence" value="ECO:0007669"/>
    <property type="project" value="TreeGrafter"/>
</dbReference>
<evidence type="ECO:0000256" key="6">
    <source>
        <dbReference type="HAMAP-Rule" id="MF_01661"/>
    </source>
</evidence>
<keyword evidence="3 6" id="KW-0963">Cytoplasm</keyword>
<dbReference type="Proteomes" id="UP000033115">
    <property type="component" value="Chromosome"/>
</dbReference>
<dbReference type="PANTHER" id="PTHR37831:SF1">
    <property type="entry name" value="D-RIBOSE PYRANASE"/>
    <property type="match status" value="1"/>
</dbReference>
<dbReference type="GO" id="GO:0016872">
    <property type="term" value="F:intramolecular lyase activity"/>
    <property type="evidence" value="ECO:0007669"/>
    <property type="project" value="UniProtKB-UniRule"/>
</dbReference>
<comment type="catalytic activity">
    <reaction evidence="1 6">
        <text>beta-D-ribopyranose = beta-D-ribofuranose</text>
        <dbReference type="Rhea" id="RHEA:25432"/>
        <dbReference type="ChEBI" id="CHEBI:27476"/>
        <dbReference type="ChEBI" id="CHEBI:47002"/>
        <dbReference type="EC" id="5.4.99.62"/>
    </reaction>
</comment>